<gene>
    <name evidence="2" type="ORF">CEXT_652291</name>
</gene>
<dbReference type="AlphaFoldDB" id="A0AAV4VGV7"/>
<organism evidence="2 3">
    <name type="scientific">Caerostris extrusa</name>
    <name type="common">Bark spider</name>
    <name type="synonym">Caerostris bankana</name>
    <dbReference type="NCBI Taxonomy" id="172846"/>
    <lineage>
        <taxon>Eukaryota</taxon>
        <taxon>Metazoa</taxon>
        <taxon>Ecdysozoa</taxon>
        <taxon>Arthropoda</taxon>
        <taxon>Chelicerata</taxon>
        <taxon>Arachnida</taxon>
        <taxon>Araneae</taxon>
        <taxon>Araneomorphae</taxon>
        <taxon>Entelegynae</taxon>
        <taxon>Araneoidea</taxon>
        <taxon>Araneidae</taxon>
        <taxon>Caerostris</taxon>
    </lineage>
</organism>
<protein>
    <submittedName>
        <fullName evidence="2">Uncharacterized protein</fullName>
    </submittedName>
</protein>
<accession>A0AAV4VGV7</accession>
<feature type="compositionally biased region" description="Basic residues" evidence="1">
    <location>
        <begin position="154"/>
        <end position="163"/>
    </location>
</feature>
<reference evidence="2 3" key="1">
    <citation type="submission" date="2021-06" db="EMBL/GenBank/DDBJ databases">
        <title>Caerostris extrusa draft genome.</title>
        <authorList>
            <person name="Kono N."/>
            <person name="Arakawa K."/>
        </authorList>
    </citation>
    <scope>NUCLEOTIDE SEQUENCE [LARGE SCALE GENOMIC DNA]</scope>
</reference>
<dbReference type="EMBL" id="BPLR01014482">
    <property type="protein sequence ID" value="GIY69074.1"/>
    <property type="molecule type" value="Genomic_DNA"/>
</dbReference>
<evidence type="ECO:0000313" key="3">
    <source>
        <dbReference type="Proteomes" id="UP001054945"/>
    </source>
</evidence>
<evidence type="ECO:0000313" key="2">
    <source>
        <dbReference type="EMBL" id="GIY69074.1"/>
    </source>
</evidence>
<keyword evidence="3" id="KW-1185">Reference proteome</keyword>
<feature type="region of interest" description="Disordered" evidence="1">
    <location>
        <begin position="139"/>
        <end position="163"/>
    </location>
</feature>
<proteinExistence type="predicted"/>
<dbReference type="Proteomes" id="UP001054945">
    <property type="component" value="Unassembled WGS sequence"/>
</dbReference>
<name>A0AAV4VGV7_CAEEX</name>
<evidence type="ECO:0000256" key="1">
    <source>
        <dbReference type="SAM" id="MobiDB-lite"/>
    </source>
</evidence>
<comment type="caution">
    <text evidence="2">The sequence shown here is derived from an EMBL/GenBank/DDBJ whole genome shotgun (WGS) entry which is preliminary data.</text>
</comment>
<sequence length="163" mass="18403">MAFLKKDGYIPLGRQSLVIPSLPLWFDPLIEWQDGDGVSCHHGDKMRNFVDVLRYFVLLGYMDQSNVSVNGFMDSLMASDNREVIEIGDRHPHSICHNCGSLASPESRSREGGLNSIWRRELVKSISFLHHYRRLGCPKGGSHSADSSNAHPPSMRRRINSLL</sequence>